<evidence type="ECO:0000313" key="7">
    <source>
        <dbReference type="EMBL" id="WJZ91054.1"/>
    </source>
</evidence>
<proteinExistence type="predicted"/>
<comment type="subcellular location">
    <subcellularLocation>
        <location evidence="1">Nucleus</location>
        <location evidence="1">Nucleolus</location>
    </subcellularLocation>
</comment>
<dbReference type="PANTHER" id="PTHR23099">
    <property type="entry name" value="TRANSCRIPTIONAL REGULATOR"/>
    <property type="match status" value="1"/>
</dbReference>
<dbReference type="Pfam" id="PF00076">
    <property type="entry name" value="RRM_1"/>
    <property type="match status" value="1"/>
</dbReference>
<name>A0ABY9C7J4_VITVI</name>
<evidence type="ECO:0000256" key="4">
    <source>
        <dbReference type="PROSITE-ProRule" id="PRU00176"/>
    </source>
</evidence>
<dbReference type="CDD" id="cd12226">
    <property type="entry name" value="RRM_NOL8"/>
    <property type="match status" value="1"/>
</dbReference>
<feature type="region of interest" description="Disordered" evidence="5">
    <location>
        <begin position="703"/>
        <end position="722"/>
    </location>
</feature>
<dbReference type="Proteomes" id="UP001227230">
    <property type="component" value="Chromosome 7"/>
</dbReference>
<protein>
    <recommendedName>
        <fullName evidence="6">RRM domain-containing protein</fullName>
    </recommendedName>
</protein>
<feature type="compositionally biased region" description="Polar residues" evidence="5">
    <location>
        <begin position="422"/>
        <end position="444"/>
    </location>
</feature>
<sequence>MHVEAVEPSDHALVVDDLIATGKNPSWAFESLSFCAEQPTQRRVKYDRRSLVSLHHTWDEKMEERLNQNCSSKEEEEGITTTRIFVGGLGETVTSDDINKMLSSLGTVKVVDIMRTKGRSFAYLDFLPSSAKSLSKLFSTYNGCFWKGGRLKLEKAKEHYLVRLSREWAEDGELAISQPSNSIDKNTNIVASDKLKKTVNQEKSQLRIFFPKLRKMKSLPFSGTGKHKYSFQRIEVPSLPTHFCDCEEHSGPPHIAQKQYFCDPESQSGGMNKDELNVMNSVMNKIFERETDLKVAYNVTGLTKGGHDSLKSTNERLIDDNESDHAADEDELRVDGNESDLVEDEDNLVINMFTGRHRMALLGSQEQEAISMNQKSRFNDTWTSTDGPAPITLPSTKKRKSLHIDESDGNEFLSAIPGKKPSLQTHSNDSGVQSGAQTSELRPGIQKTTANLSWSQKSSWRELVGDKGNNPFIISDMLPGVGSRKQEQVKSDGRNVHDIIDSKKQNLVNYENLEAQSGKLKGLEGLAEAQPPIPDGVVKSSGRGASWLQKSSWTQLVSEANTSSFSISQILPGIPLEKQKLPKFSDVDLAVSSGSKHHDQVKPHTSETIRDGNEKLEVGKGFTTTSSSDMVALDEEHNFVDLDVEKSTPEKGVQMIGNNEVSARTLRKKPHIGPKQTSIKDVKIGETCSFMRTAASVKEWSKTKAALSGSLKKKNNENAMNS</sequence>
<organism evidence="7 8">
    <name type="scientific">Vitis vinifera</name>
    <name type="common">Grape</name>
    <dbReference type="NCBI Taxonomy" id="29760"/>
    <lineage>
        <taxon>Eukaryota</taxon>
        <taxon>Viridiplantae</taxon>
        <taxon>Streptophyta</taxon>
        <taxon>Embryophyta</taxon>
        <taxon>Tracheophyta</taxon>
        <taxon>Spermatophyta</taxon>
        <taxon>Magnoliopsida</taxon>
        <taxon>eudicotyledons</taxon>
        <taxon>Gunneridae</taxon>
        <taxon>Pentapetalae</taxon>
        <taxon>rosids</taxon>
        <taxon>Vitales</taxon>
        <taxon>Vitaceae</taxon>
        <taxon>Viteae</taxon>
        <taxon>Vitis</taxon>
    </lineage>
</organism>
<feature type="domain" description="RRM" evidence="6">
    <location>
        <begin position="82"/>
        <end position="158"/>
    </location>
</feature>
<dbReference type="PROSITE" id="PS50102">
    <property type="entry name" value="RRM"/>
    <property type="match status" value="1"/>
</dbReference>
<evidence type="ECO:0000256" key="5">
    <source>
        <dbReference type="SAM" id="MobiDB-lite"/>
    </source>
</evidence>
<dbReference type="InterPro" id="IPR012677">
    <property type="entry name" value="Nucleotide-bd_a/b_plait_sf"/>
</dbReference>
<dbReference type="Gene3D" id="3.30.70.330">
    <property type="match status" value="1"/>
</dbReference>
<dbReference type="InterPro" id="IPR034138">
    <property type="entry name" value="NOP8_RRM"/>
</dbReference>
<keyword evidence="8" id="KW-1185">Reference proteome</keyword>
<dbReference type="InterPro" id="IPR000504">
    <property type="entry name" value="RRM_dom"/>
</dbReference>
<evidence type="ECO:0000256" key="2">
    <source>
        <dbReference type="ARBA" id="ARBA00022884"/>
    </source>
</evidence>
<dbReference type="SUPFAM" id="SSF54928">
    <property type="entry name" value="RNA-binding domain, RBD"/>
    <property type="match status" value="1"/>
</dbReference>
<accession>A0ABY9C7J4</accession>
<evidence type="ECO:0000256" key="3">
    <source>
        <dbReference type="ARBA" id="ARBA00023242"/>
    </source>
</evidence>
<keyword evidence="3" id="KW-0539">Nucleus</keyword>
<gene>
    <name evidence="7" type="ORF">VitviT2T_010163</name>
</gene>
<feature type="region of interest" description="Disordered" evidence="5">
    <location>
        <begin position="378"/>
        <end position="444"/>
    </location>
</feature>
<dbReference type="InterPro" id="IPR035979">
    <property type="entry name" value="RBD_domain_sf"/>
</dbReference>
<keyword evidence="2 4" id="KW-0694">RNA-binding</keyword>
<dbReference type="PANTHER" id="PTHR23099:SF0">
    <property type="entry name" value="GERM CELL NUCLEAR ACIDIC PROTEIN"/>
    <property type="match status" value="1"/>
</dbReference>
<dbReference type="EMBL" id="CP126654">
    <property type="protein sequence ID" value="WJZ91054.1"/>
    <property type="molecule type" value="Genomic_DNA"/>
</dbReference>
<evidence type="ECO:0000256" key="1">
    <source>
        <dbReference type="ARBA" id="ARBA00004604"/>
    </source>
</evidence>
<dbReference type="SMART" id="SM00360">
    <property type="entry name" value="RRM"/>
    <property type="match status" value="1"/>
</dbReference>
<evidence type="ECO:0000259" key="6">
    <source>
        <dbReference type="PROSITE" id="PS50102"/>
    </source>
</evidence>
<evidence type="ECO:0000313" key="8">
    <source>
        <dbReference type="Proteomes" id="UP001227230"/>
    </source>
</evidence>
<reference evidence="7 8" key="1">
    <citation type="journal article" date="2023" name="Hortic Res">
        <title>The complete reference genome for grapevine (Vitis vinifera L.) genetics and breeding.</title>
        <authorList>
            <person name="Shi X."/>
            <person name="Cao S."/>
            <person name="Wang X."/>
            <person name="Huang S."/>
            <person name="Wang Y."/>
            <person name="Liu Z."/>
            <person name="Liu W."/>
            <person name="Leng X."/>
            <person name="Peng Y."/>
            <person name="Wang N."/>
            <person name="Wang Y."/>
            <person name="Ma Z."/>
            <person name="Xu X."/>
            <person name="Zhang F."/>
            <person name="Xue H."/>
            <person name="Zhong H."/>
            <person name="Wang Y."/>
            <person name="Zhang K."/>
            <person name="Velt A."/>
            <person name="Avia K."/>
            <person name="Holtgrawe D."/>
            <person name="Grimplet J."/>
            <person name="Matus J.T."/>
            <person name="Ware D."/>
            <person name="Wu X."/>
            <person name="Wang H."/>
            <person name="Liu C."/>
            <person name="Fang Y."/>
            <person name="Rustenholz C."/>
            <person name="Cheng Z."/>
            <person name="Xiao H."/>
            <person name="Zhou Y."/>
        </authorList>
    </citation>
    <scope>NUCLEOTIDE SEQUENCE [LARGE SCALE GENOMIC DNA]</scope>
    <source>
        <strain evidence="8">cv. Pinot noir / PN40024</strain>
        <tissue evidence="7">Leaf</tissue>
    </source>
</reference>